<dbReference type="AlphaFoldDB" id="A0A7W7B2Y4"/>
<comment type="caution">
    <text evidence="1">The sequence shown here is derived from an EMBL/GenBank/DDBJ whole genome shotgun (WGS) entry which is preliminary data.</text>
</comment>
<keyword evidence="2" id="KW-1185">Reference proteome</keyword>
<dbReference type="EMBL" id="JACHNZ010000017">
    <property type="protein sequence ID" value="MBB4632118.1"/>
    <property type="molecule type" value="Genomic_DNA"/>
</dbReference>
<dbReference type="InterPro" id="IPR014729">
    <property type="entry name" value="Rossmann-like_a/b/a_fold"/>
</dbReference>
<dbReference type="Proteomes" id="UP000566324">
    <property type="component" value="Unassembled WGS sequence"/>
</dbReference>
<reference evidence="1 2" key="1">
    <citation type="submission" date="2020-08" db="EMBL/GenBank/DDBJ databases">
        <title>Genomic Encyclopedia of Type Strains, Phase IV (KMG-IV): sequencing the most valuable type-strain genomes for metagenomic binning, comparative biology and taxonomic classification.</title>
        <authorList>
            <person name="Goeker M."/>
        </authorList>
    </citation>
    <scope>NUCLEOTIDE SEQUENCE [LARGE SCALE GENOMIC DNA]</scope>
    <source>
        <strain evidence="1 2">DSM 17328</strain>
    </source>
</reference>
<dbReference type="EC" id="6.3.5.4" evidence="1"/>
<keyword evidence="1" id="KW-0436">Ligase</keyword>
<protein>
    <submittedName>
        <fullName evidence="1">Asparagine synthase (Glutamine-hydrolyzing)</fullName>
        <ecNumber evidence="1">6.3.5.4</ecNumber>
    </submittedName>
</protein>
<dbReference type="RefSeq" id="WP_184068075.1">
    <property type="nucleotide sequence ID" value="NZ_JACHNZ010000017.1"/>
</dbReference>
<evidence type="ECO:0000313" key="2">
    <source>
        <dbReference type="Proteomes" id="UP000566324"/>
    </source>
</evidence>
<dbReference type="Gene3D" id="3.40.50.620">
    <property type="entry name" value="HUPs"/>
    <property type="match status" value="1"/>
</dbReference>
<proteinExistence type="predicted"/>
<dbReference type="GO" id="GO:0004066">
    <property type="term" value="F:asparagine synthase (glutamine-hydrolyzing) activity"/>
    <property type="evidence" value="ECO:0007669"/>
    <property type="project" value="UniProtKB-EC"/>
</dbReference>
<sequence>MGGFYLCRLTEDDADEARIDAAQAQFRLHGFTQFTPIRSAAHIGFHAAPIHGSHICIWQDGDDFVAVAGTLIYGEKFGEAALRALLANFRFPFEDWSSASGQFAAIVHKAGRTFAFTDFFGAFQLFHDADWNVVSTSFLAAAKSLDRVTFDPQGVYEFAFNVFPTGDDTVVHELKRLGPDAQIELGTTALRTAVSKPLPEGISSTPIEKRIAVQAERLRGSARIYAGAFGDRMQCPLSGGLDSRLALALLRDAGVSPHVYVYGSPGDGDVEVARHIADHEHFRFEPFEKASFASITPDDFPAIVARNFHETDALVTDGGLFDNGGNAHARHQRQEGGQLAVSGGCGEVFRNFFYLPDRALTARQVMGAFFARYTLSDVTDVFDPEGFIDRLEAKALKAIEKPGATGKLRRTLIEQLYPRMRCRAFFGREISVVGRQGAYFMPFFDHEVVAGALQMPIALKNAGRFEAALLTHIDPVLAAYPSDYGYSFDRPPTLSHRMNELGTRVRPPWLRQRSYAVRRRLGPVRDEHGGLLTPAFLGRVLDLHFPHMQQFFNMKAVTDSGLYRRIATLEYLARHLERQIV</sequence>
<gene>
    <name evidence="1" type="ORF">GGQ98_001737</name>
</gene>
<organism evidence="1 2">
    <name type="scientific">Sphingosinicella soli</name>
    <dbReference type="NCBI Taxonomy" id="333708"/>
    <lineage>
        <taxon>Bacteria</taxon>
        <taxon>Pseudomonadati</taxon>
        <taxon>Pseudomonadota</taxon>
        <taxon>Alphaproteobacteria</taxon>
        <taxon>Sphingomonadales</taxon>
        <taxon>Sphingosinicellaceae</taxon>
        <taxon>Sphingosinicella</taxon>
    </lineage>
</organism>
<evidence type="ECO:0000313" key="1">
    <source>
        <dbReference type="EMBL" id="MBB4632118.1"/>
    </source>
</evidence>
<accession>A0A7W7B2Y4</accession>
<name>A0A7W7B2Y4_9SPHN</name>
<dbReference type="SUPFAM" id="SSF52402">
    <property type="entry name" value="Adenine nucleotide alpha hydrolases-like"/>
    <property type="match status" value="1"/>
</dbReference>